<evidence type="ECO:0000256" key="4">
    <source>
        <dbReference type="PROSITE-ProRule" id="PRU00325"/>
    </source>
</evidence>
<sequence>MATAAADSIILPGSSISPESIITGVGQEFDNVKDLRAKLFQYAMRKGFAYKFVKSELTRVTVKCIVENCPWRLHASKSSYKQKIIIKILNNEHTCGCGGGGDVQPKATKKWLVDIIKDKLRDSPLYKTKEILKDVSEEYGINLKYYQVWRGKTDAQKELLNLHEEAYNQLPIFCEKILESNPGSVVTLATSADLKFRIFVSFHASLHGFEYGCRPLVFLDRIPLKENTHLKLLAAASVDGDDGIFPIAFAAVEAETPESWVWFLEQLKFAIGTSRTITFISDRENGLDVAVPKVFEDSFHSFCLLHLVEDFKAELNKGPWSQGVKDAMVEELERAAQTYHAEEFYSRVECVKNISEEAAAWIMASKPEHWSSALFKGSRYDHCSSDAVESFSTWIPVDREMSVVLMIDAMRCKITEAIDTRRQSSAKWEDALTPSMELRLHKEKARAGKLGVLRSSENVFEVRGSTINVINTGTWECTCGRWQVSGLPCVHAIAVINHLGRSIYDYCSQYFRVESYRVAYSESVYPIPDVEKISSSFGANIPTPRSRRPRGVLKQARDRSQGGRGHHCSRCKGSGHNKATCKALL</sequence>
<dbReference type="SMART" id="SM00575">
    <property type="entry name" value="ZnF_PMZ"/>
    <property type="match status" value="1"/>
</dbReference>
<dbReference type="GO" id="GO:0008270">
    <property type="term" value="F:zinc ion binding"/>
    <property type="evidence" value="ECO:0007669"/>
    <property type="project" value="UniProtKB-KW"/>
</dbReference>
<keyword evidence="1" id="KW-0479">Metal-binding</keyword>
<keyword evidence="3" id="KW-0862">Zinc</keyword>
<proteinExistence type="predicted"/>
<reference evidence="7 8" key="1">
    <citation type="submission" date="2019-12" db="EMBL/GenBank/DDBJ databases">
        <authorList>
            <person name="Scholz U."/>
            <person name="Mascher M."/>
            <person name="Fiebig A."/>
        </authorList>
    </citation>
    <scope>NUCLEOTIDE SEQUENCE</scope>
</reference>
<dbReference type="Pfam" id="PF10551">
    <property type="entry name" value="MULE"/>
    <property type="match status" value="1"/>
</dbReference>
<dbReference type="EMBL" id="LR743593">
    <property type="protein sequence ID" value="CAA2621108.1"/>
    <property type="molecule type" value="Genomic_DNA"/>
</dbReference>
<evidence type="ECO:0000259" key="6">
    <source>
        <dbReference type="PROSITE" id="PS50966"/>
    </source>
</evidence>
<evidence type="ECO:0000256" key="1">
    <source>
        <dbReference type="ARBA" id="ARBA00022723"/>
    </source>
</evidence>
<dbReference type="Pfam" id="PF03108">
    <property type="entry name" value="DBD_Tnp_Mut"/>
    <property type="match status" value="1"/>
</dbReference>
<dbReference type="InterPro" id="IPR007527">
    <property type="entry name" value="Znf_SWIM"/>
</dbReference>
<dbReference type="AlphaFoldDB" id="A0A7I8ISQ9"/>
<evidence type="ECO:0000256" key="3">
    <source>
        <dbReference type="ARBA" id="ARBA00022833"/>
    </source>
</evidence>
<organism evidence="7">
    <name type="scientific">Spirodela intermedia</name>
    <name type="common">Intermediate duckweed</name>
    <dbReference type="NCBI Taxonomy" id="51605"/>
    <lineage>
        <taxon>Eukaryota</taxon>
        <taxon>Viridiplantae</taxon>
        <taxon>Streptophyta</taxon>
        <taxon>Embryophyta</taxon>
        <taxon>Tracheophyta</taxon>
        <taxon>Spermatophyta</taxon>
        <taxon>Magnoliopsida</taxon>
        <taxon>Liliopsida</taxon>
        <taxon>Araceae</taxon>
        <taxon>Lemnoideae</taxon>
        <taxon>Spirodela</taxon>
    </lineage>
</organism>
<evidence type="ECO:0000313" key="8">
    <source>
        <dbReference type="Proteomes" id="UP001189122"/>
    </source>
</evidence>
<dbReference type="PROSITE" id="PS50966">
    <property type="entry name" value="ZF_SWIM"/>
    <property type="match status" value="1"/>
</dbReference>
<dbReference type="InterPro" id="IPR004332">
    <property type="entry name" value="Transposase_MuDR"/>
</dbReference>
<dbReference type="PANTHER" id="PTHR31973:SF166">
    <property type="entry name" value="OS10G0104700 PROTEIN"/>
    <property type="match status" value="1"/>
</dbReference>
<dbReference type="Pfam" id="PF04434">
    <property type="entry name" value="SWIM"/>
    <property type="match status" value="1"/>
</dbReference>
<dbReference type="PANTHER" id="PTHR31973">
    <property type="entry name" value="POLYPROTEIN, PUTATIVE-RELATED"/>
    <property type="match status" value="1"/>
</dbReference>
<protein>
    <recommendedName>
        <fullName evidence="6">SWIM-type domain-containing protein</fullName>
    </recommendedName>
</protein>
<dbReference type="EMBL" id="CACRZD030000006">
    <property type="protein sequence ID" value="CAA6660820.1"/>
    <property type="molecule type" value="Genomic_DNA"/>
</dbReference>
<keyword evidence="8" id="KW-1185">Reference proteome</keyword>
<accession>A0A7I8ISQ9</accession>
<gene>
    <name evidence="7" type="ORF">SI7747_06007223</name>
</gene>
<dbReference type="InterPro" id="IPR018289">
    <property type="entry name" value="MULE_transposase_dom"/>
</dbReference>
<feature type="domain" description="SWIM-type" evidence="6">
    <location>
        <begin position="465"/>
        <end position="500"/>
    </location>
</feature>
<feature type="region of interest" description="Disordered" evidence="5">
    <location>
        <begin position="538"/>
        <end position="575"/>
    </location>
</feature>
<keyword evidence="2 4" id="KW-0863">Zinc-finger</keyword>
<dbReference type="Proteomes" id="UP001189122">
    <property type="component" value="Unassembled WGS sequence"/>
</dbReference>
<evidence type="ECO:0000256" key="5">
    <source>
        <dbReference type="SAM" id="MobiDB-lite"/>
    </source>
</evidence>
<feature type="compositionally biased region" description="Basic residues" evidence="5">
    <location>
        <begin position="564"/>
        <end position="575"/>
    </location>
</feature>
<dbReference type="InterPro" id="IPR006564">
    <property type="entry name" value="Znf_PMZ"/>
</dbReference>
<evidence type="ECO:0000256" key="2">
    <source>
        <dbReference type="ARBA" id="ARBA00022771"/>
    </source>
</evidence>
<evidence type="ECO:0000313" key="7">
    <source>
        <dbReference type="EMBL" id="CAA2621108.1"/>
    </source>
</evidence>
<name>A0A7I8ISQ9_SPIIN</name>